<dbReference type="GeneID" id="5142303"/>
<accession>Q0GBT2</accession>
<protein>
    <submittedName>
        <fullName evidence="1">PfWMP4_34</fullName>
    </submittedName>
</protein>
<sequence>MAAVPVIGAGVSLIGGLANISSKNKQAEAQRQAISAESYQRAQQQMANDATLMAQQELARTNYQNSMLARLAQFQQSEMALQAQQATAQLAAQQQAYAIQAGVLQQGIQGSQQARQLQNQATQIVVGANAQRQQSEQEQANLAEAGTQASQQIVNALTAEERKQLSLQAAGNLGTSSNEIARDRELIKRISSALSTGMGIDRDVLAREMQAMNEEDLISAGQALGLLDNAASADAVAANLRIMGLQADNAMGTVNRNLEQQTGAIDIARQQQGVMGALDLANMSNAYNAQDYSIGVQRALGQTSATQVQNNLANAYANTRGSSLLDWLNVGASTYGAISPMLSGGGSRPAPQNTGGFNVNTVNGFASTGITPTESMLSTAYPREVGSWQLTNELTPWRGL</sequence>
<evidence type="ECO:0000313" key="1">
    <source>
        <dbReference type="EMBL" id="ABI33178.1"/>
    </source>
</evidence>
<reference evidence="1 2" key="1">
    <citation type="journal article" date="2007" name="Virology">
        <title>Cyanophage Pf-WMP4, a T7-like phage infecting the freshwater cyanobacterium Phormidium foveolarum: complete genome sequence and DNA translocation.</title>
        <authorList>
            <person name="Liu X."/>
            <person name="Shi M."/>
            <person name="Kong S."/>
            <person name="Gao Y."/>
            <person name="An C."/>
        </authorList>
    </citation>
    <scope>NUCLEOTIDE SEQUENCE</scope>
</reference>
<proteinExistence type="predicted"/>
<organism evidence="1 2">
    <name type="scientific">Phormidium phage Pf-WMP4</name>
    <dbReference type="NCBI Taxonomy" id="2913979"/>
    <lineage>
        <taxon>Viruses</taxon>
        <taxon>Duplodnaviria</taxon>
        <taxon>Heunggongvirae</taxon>
        <taxon>Uroviricota</taxon>
        <taxon>Caudoviricetes</taxon>
        <taxon>Saffermanviridae</taxon>
        <taxon>Wumpquatrovirus</taxon>
        <taxon>Wumpquatrovirus WMP4</taxon>
    </lineage>
</organism>
<name>Q0GBT2_9CAUD</name>
<evidence type="ECO:0000313" key="2">
    <source>
        <dbReference type="Proteomes" id="UP000000911"/>
    </source>
</evidence>
<dbReference type="RefSeq" id="YP_762664.1">
    <property type="nucleotide sequence ID" value="NC_008367.1"/>
</dbReference>
<dbReference type="EMBL" id="DQ875742">
    <property type="protein sequence ID" value="ABI33178.1"/>
    <property type="molecule type" value="Genomic_DNA"/>
</dbReference>
<keyword evidence="2" id="KW-1185">Reference proteome</keyword>
<dbReference type="KEGG" id="vg:5142303"/>
<dbReference type="Proteomes" id="UP000000911">
    <property type="component" value="Segment"/>
</dbReference>